<dbReference type="GO" id="GO:0004842">
    <property type="term" value="F:ubiquitin-protein transferase activity"/>
    <property type="evidence" value="ECO:0007669"/>
    <property type="project" value="InterPro"/>
</dbReference>
<accession>A0A6P8W9F1</accession>
<dbReference type="SUPFAM" id="SSF56204">
    <property type="entry name" value="Hect, E3 ligase catalytic domain"/>
    <property type="match status" value="1"/>
</dbReference>
<feature type="active site" description="Glycyl thioester intermediate" evidence="3">
    <location>
        <position position="708"/>
    </location>
</feature>
<dbReference type="Proteomes" id="UP000515161">
    <property type="component" value="Unplaced"/>
</dbReference>
<gene>
    <name evidence="7 8" type="primary">LOC117561984</name>
</gene>
<evidence type="ECO:0000256" key="4">
    <source>
        <dbReference type="SAM" id="MobiDB-lite"/>
    </source>
</evidence>
<evidence type="ECO:0000256" key="1">
    <source>
        <dbReference type="ARBA" id="ARBA00022679"/>
    </source>
</evidence>
<evidence type="ECO:0000313" key="6">
    <source>
        <dbReference type="Proteomes" id="UP000515161"/>
    </source>
</evidence>
<proteinExistence type="predicted"/>
<keyword evidence="6" id="KW-1185">Reference proteome</keyword>
<keyword evidence="2 3" id="KW-0833">Ubl conjugation pathway</keyword>
<dbReference type="AlphaFoldDB" id="A0A6P8W9F1"/>
<dbReference type="RefSeq" id="XP_034095622.1">
    <property type="nucleotide sequence ID" value="XM_034239731.1"/>
</dbReference>
<dbReference type="InterPro" id="IPR035983">
    <property type="entry name" value="Hect_E3_ubiquitin_ligase"/>
</dbReference>
<feature type="domain" description="HECT" evidence="5">
    <location>
        <begin position="663"/>
        <end position="742"/>
    </location>
</feature>
<evidence type="ECO:0000313" key="8">
    <source>
        <dbReference type="RefSeq" id="XP_034095623.1"/>
    </source>
</evidence>
<evidence type="ECO:0000256" key="3">
    <source>
        <dbReference type="PROSITE-ProRule" id="PRU00104"/>
    </source>
</evidence>
<evidence type="ECO:0000259" key="5">
    <source>
        <dbReference type="PROSITE" id="PS50237"/>
    </source>
</evidence>
<dbReference type="GeneID" id="117561984"/>
<dbReference type="InterPro" id="IPR000569">
    <property type="entry name" value="HECT_dom"/>
</dbReference>
<reference evidence="7 8" key="1">
    <citation type="submission" date="2025-04" db="UniProtKB">
        <authorList>
            <consortium name="RefSeq"/>
        </authorList>
    </citation>
    <scope>IDENTIFICATION</scope>
</reference>
<dbReference type="SMART" id="SM00119">
    <property type="entry name" value="HECTc"/>
    <property type="match status" value="1"/>
</dbReference>
<dbReference type="Pfam" id="PF00632">
    <property type="entry name" value="HECT"/>
    <property type="match status" value="1"/>
</dbReference>
<keyword evidence="1" id="KW-0808">Transferase</keyword>
<dbReference type="Gene3D" id="3.30.2410.10">
    <property type="entry name" value="Hect, E3 ligase catalytic domain"/>
    <property type="match status" value="1"/>
</dbReference>
<dbReference type="KEGG" id="gacu:117561984"/>
<dbReference type="PROSITE" id="PS50237">
    <property type="entry name" value="HECT"/>
    <property type="match status" value="1"/>
</dbReference>
<sequence length="742" mass="82661">MKALVSISTPRSQSEAGFANCWSQAEAIDSWQVTSVHSVYIVGNSLIMASAGRALADLLRDAANQLENFLYPMWRYVMFCAAPRTANAPVSSPPPHPLHNGTPRHPVDAEVSRLFGPYMGGRRTAGRQTLSGPAHLHSYTHLFCCLEDKNAALVPNRYAKERLAAAGFGEKRLTFKGSHTDSNEFLEFLMDAYPKLRNGGGFELLKISGTTRSRHLIVIPCPNEGYYVRYLKDPQTQIGHSTVFIRPMQRTLNLDPACRSEGDNVLIGPNQKCVICGEEFPFSRMKDHSNNCMRPSQSSGEVQIELTTERASGSQVRFESTFTGAQGNETTRARNTRHSVPPQEMLPSPEVVDIDPTEESGFSDWRIAPDPTEAAKMFKEDILSQHATGKSLCLTMDLGDSAEERERAVLTFYKKANVEWACPLTCTLKGDPAIGDGVTLHFFATIISKLQAGFEMKFVPGGTLLFEGEQDHLIPSTSHLLLESDFFVVAGRMIGHSFLHDGPCLGGLSPAVLHVLFGGSPEEATIDIKDCVDLDIRETIKLLEGTAELSSEEKKLINELALSWDLPLVTCDNRRWLFDKLILHAVLGRTSRQVKQLRRGLKETLIWPLLTERKDAIPLLFPRASDLQCTPRMVLEKINWPTQDEDEDSEVSLEDSCRLTGFLRTFIEMASPVILGKLVQFWIGWNVLPRHGLNVTVVESNFPSSSTCFHQLKLPGHYKEYCMFERDILAAIWSTETGFGMV</sequence>
<feature type="region of interest" description="Disordered" evidence="4">
    <location>
        <begin position="328"/>
        <end position="353"/>
    </location>
</feature>
<dbReference type="OrthoDB" id="5948939at2759"/>
<dbReference type="RefSeq" id="XP_034095623.1">
    <property type="nucleotide sequence ID" value="XM_034239732.1"/>
</dbReference>
<protein>
    <submittedName>
        <fullName evidence="7 8">Uncharacterized protein LOC117561984 isoform X1</fullName>
    </submittedName>
</protein>
<evidence type="ECO:0000313" key="7">
    <source>
        <dbReference type="RefSeq" id="XP_034095622.1"/>
    </source>
</evidence>
<evidence type="ECO:0000256" key="2">
    <source>
        <dbReference type="ARBA" id="ARBA00022786"/>
    </source>
</evidence>
<organism evidence="6 8">
    <name type="scientific">Gymnodraco acuticeps</name>
    <name type="common">Antarctic dragonfish</name>
    <dbReference type="NCBI Taxonomy" id="8218"/>
    <lineage>
        <taxon>Eukaryota</taxon>
        <taxon>Metazoa</taxon>
        <taxon>Chordata</taxon>
        <taxon>Craniata</taxon>
        <taxon>Vertebrata</taxon>
        <taxon>Euteleostomi</taxon>
        <taxon>Actinopterygii</taxon>
        <taxon>Neopterygii</taxon>
        <taxon>Teleostei</taxon>
        <taxon>Neoteleostei</taxon>
        <taxon>Acanthomorphata</taxon>
        <taxon>Eupercaria</taxon>
        <taxon>Perciformes</taxon>
        <taxon>Notothenioidei</taxon>
        <taxon>Bathydraconidae</taxon>
        <taxon>Gymnodraco</taxon>
    </lineage>
</organism>
<name>A0A6P8W9F1_GYMAC</name>